<evidence type="ECO:0000313" key="2">
    <source>
        <dbReference type="EMBL" id="EWZ41042.1"/>
    </source>
</evidence>
<dbReference type="HOGENOM" id="CLU_1396377_0_0_1"/>
<dbReference type="VEuPathDB" id="FungiDB:FOZG_06460"/>
<keyword evidence="1" id="KW-0472">Membrane</keyword>
<keyword evidence="1" id="KW-1133">Transmembrane helix</keyword>
<dbReference type="EMBL" id="JH717899">
    <property type="protein sequence ID" value="EWZ41042.1"/>
    <property type="molecule type" value="Genomic_DNA"/>
</dbReference>
<feature type="transmembrane region" description="Helical" evidence="1">
    <location>
        <begin position="83"/>
        <end position="103"/>
    </location>
</feature>
<reference evidence="2" key="2">
    <citation type="submission" date="2012-06" db="EMBL/GenBank/DDBJ databases">
        <title>Annotation of the Genome Sequence of Fusarium oxysporum Fo47.</title>
        <authorList>
            <consortium name="The Broad Institute Genomics Platform"/>
            <person name="Ma L.-J."/>
            <person name="Corby-Kistler H."/>
            <person name="Broz K."/>
            <person name="Gale L.R."/>
            <person name="Jonkers W."/>
            <person name="O'Donnell K."/>
            <person name="Ploetz R."/>
            <person name="Steinberg C."/>
            <person name="Schwartz D.C."/>
            <person name="VanEtten H."/>
            <person name="Zhou S."/>
            <person name="Young S.K."/>
            <person name="Zeng Q."/>
            <person name="Gargeya S."/>
            <person name="Fitzgerald M."/>
            <person name="Abouelleil A."/>
            <person name="Alvarado L."/>
            <person name="Chapman S.B."/>
            <person name="Gainer-Dewar J."/>
            <person name="Goldberg J."/>
            <person name="Griggs A."/>
            <person name="Gujja S."/>
            <person name="Hansen M."/>
            <person name="Howarth C."/>
            <person name="Imamovic A."/>
            <person name="Ireland A."/>
            <person name="Larimer J."/>
            <person name="McCowan C."/>
            <person name="Murphy C."/>
            <person name="Pearson M."/>
            <person name="Poon T.W."/>
            <person name="Priest M."/>
            <person name="Roberts A."/>
            <person name="Saif S."/>
            <person name="Shea T."/>
            <person name="Sykes S."/>
            <person name="Wortman J."/>
            <person name="Nusbaum C."/>
            <person name="Birren B."/>
        </authorList>
    </citation>
    <scope>NUCLEOTIDE SEQUENCE</scope>
    <source>
        <strain evidence="2">Fo47</strain>
    </source>
</reference>
<gene>
    <name evidence="2" type="ORF">FOZG_06460</name>
</gene>
<reference evidence="2" key="1">
    <citation type="submission" date="2011-06" db="EMBL/GenBank/DDBJ databases">
        <title>The Genome Sequence of Fusarium oxysporum Fo47.</title>
        <authorList>
            <consortium name="The Broad Institute Genome Sequencing Platform"/>
            <person name="Ma L.-J."/>
            <person name="Gale L.R."/>
            <person name="Schwartz D.C."/>
            <person name="Zhou S."/>
            <person name="Corby-Kistler H."/>
            <person name="Young S.K."/>
            <person name="Zeng Q."/>
            <person name="Gargeya S."/>
            <person name="Fitzgerald M."/>
            <person name="Haas B."/>
            <person name="Abouelleil A."/>
            <person name="Alvarado L."/>
            <person name="Arachchi H.M."/>
            <person name="Berlin A."/>
            <person name="Brown A."/>
            <person name="Chapman S.B."/>
            <person name="Chen Z."/>
            <person name="Dunbar C."/>
            <person name="Freedman E."/>
            <person name="Gearin G."/>
            <person name="Gellesch M."/>
            <person name="Goldberg J."/>
            <person name="Griggs A."/>
            <person name="Gujja S."/>
            <person name="Heiman D."/>
            <person name="Howarth C."/>
            <person name="Larson L."/>
            <person name="Lui A."/>
            <person name="MacDonald P.J.P."/>
            <person name="Mehta T."/>
            <person name="Montmayeur A."/>
            <person name="Murphy C."/>
            <person name="Neiman D."/>
            <person name="Pearson M."/>
            <person name="Priest M."/>
            <person name="Roberts A."/>
            <person name="Saif S."/>
            <person name="Shea T."/>
            <person name="Shenoy N."/>
            <person name="Sisk P."/>
            <person name="Stolte C."/>
            <person name="Sykes S."/>
            <person name="Wortman J."/>
            <person name="Nusbaum C."/>
            <person name="Birren B."/>
        </authorList>
    </citation>
    <scope>NUCLEOTIDE SEQUENCE [LARGE SCALE GENOMIC DNA]</scope>
    <source>
        <strain evidence="2">Fo47</strain>
    </source>
</reference>
<sequence>MPRIYHGGPKDTAKRIIHPGLLTHNGQTQRRQNIQAHKTGSIDPIHIVYLFSTGLHISCIHGHEDQTSYRVSSPSFLLRRRRIIFILLAMPPIPPELLINLIPRRNIPPIMLLIKVPVMLLNLLLLLLRQLISLIPRNTLVRHFRLGRCILRRCVEGFTAACASLSVALCEAVDETPVAIFDLVLMQNAGGVEGTQGDARGETGGWAESS</sequence>
<evidence type="ECO:0000256" key="1">
    <source>
        <dbReference type="SAM" id="Phobius"/>
    </source>
</evidence>
<dbReference type="Proteomes" id="UP000030766">
    <property type="component" value="Unassembled WGS sequence"/>
</dbReference>
<protein>
    <submittedName>
        <fullName evidence="2">Uncharacterized protein</fullName>
    </submittedName>
</protein>
<organism evidence="2">
    <name type="scientific">Fusarium oxysporum Fo47</name>
    <dbReference type="NCBI Taxonomy" id="660027"/>
    <lineage>
        <taxon>Eukaryota</taxon>
        <taxon>Fungi</taxon>
        <taxon>Dikarya</taxon>
        <taxon>Ascomycota</taxon>
        <taxon>Pezizomycotina</taxon>
        <taxon>Sordariomycetes</taxon>
        <taxon>Hypocreomycetidae</taxon>
        <taxon>Hypocreales</taxon>
        <taxon>Nectriaceae</taxon>
        <taxon>Fusarium</taxon>
        <taxon>Fusarium oxysporum species complex</taxon>
    </lineage>
</organism>
<name>W9K9H3_FUSOX</name>
<keyword evidence="1" id="KW-0812">Transmembrane</keyword>
<proteinExistence type="predicted"/>
<dbReference type="AlphaFoldDB" id="W9K9H3"/>
<accession>W9K9H3</accession>
<feature type="transmembrane region" description="Helical" evidence="1">
    <location>
        <begin position="109"/>
        <end position="128"/>
    </location>
</feature>